<evidence type="ECO:0000313" key="5">
    <source>
        <dbReference type="Proteomes" id="UP000308271"/>
    </source>
</evidence>
<sequence>MPMPKATVAAIIHPAGDRLKILLTRRNVNPFNGLWCLPGGHVEDFEPAETAVRREVKEETGLDFAPEKFVGWFEEIFPEHRFHAVALAFAGAGSGALQQQPDEVSEMAWFALDEALSMQLAFTHNLVLQHYACSLEK</sequence>
<accession>A0A5C4SAV1</accession>
<dbReference type="InterPro" id="IPR015797">
    <property type="entry name" value="NUDIX_hydrolase-like_dom_sf"/>
</dbReference>
<dbReference type="Proteomes" id="UP000308271">
    <property type="component" value="Unassembled WGS sequence"/>
</dbReference>
<organism evidence="4 5">
    <name type="scientific">Chlorobaculum thiosulfatiphilum</name>
    <name type="common">Chlorobium limicola f.sp. thiosulfatophilum</name>
    <dbReference type="NCBI Taxonomy" id="115852"/>
    <lineage>
        <taxon>Bacteria</taxon>
        <taxon>Pseudomonadati</taxon>
        <taxon>Chlorobiota</taxon>
        <taxon>Chlorobiia</taxon>
        <taxon>Chlorobiales</taxon>
        <taxon>Chlorobiaceae</taxon>
        <taxon>Chlorobaculum</taxon>
    </lineage>
</organism>
<evidence type="ECO:0000259" key="3">
    <source>
        <dbReference type="PROSITE" id="PS51462"/>
    </source>
</evidence>
<dbReference type="PANTHER" id="PTHR43736">
    <property type="entry name" value="ADP-RIBOSE PYROPHOSPHATASE"/>
    <property type="match status" value="1"/>
</dbReference>
<dbReference type="PROSITE" id="PS51462">
    <property type="entry name" value="NUDIX"/>
    <property type="match status" value="1"/>
</dbReference>
<dbReference type="EMBL" id="VDCH01000001">
    <property type="protein sequence ID" value="TNJ40268.1"/>
    <property type="molecule type" value="Genomic_DNA"/>
</dbReference>
<evidence type="ECO:0000256" key="1">
    <source>
        <dbReference type="ARBA" id="ARBA00022801"/>
    </source>
</evidence>
<keyword evidence="5" id="KW-1185">Reference proteome</keyword>
<dbReference type="AlphaFoldDB" id="A0A5C4SAV1"/>
<comment type="caution">
    <text evidence="4">The sequence shown here is derived from an EMBL/GenBank/DDBJ whole genome shotgun (WGS) entry which is preliminary data.</text>
</comment>
<reference evidence="4 5" key="1">
    <citation type="submission" date="2019-05" db="EMBL/GenBank/DDBJ databases">
        <title>Draft Whole-Genome sequence of the green sulfur bacterium Chlorobaculum thiosulfatiphilum DSM 249.</title>
        <authorList>
            <person name="Meyer T.E."/>
            <person name="Kyndt J.A."/>
        </authorList>
    </citation>
    <scope>NUCLEOTIDE SEQUENCE [LARGE SCALE GENOMIC DNA]</scope>
    <source>
        <strain evidence="4 5">DSM 249</strain>
    </source>
</reference>
<proteinExistence type="inferred from homology"/>
<dbReference type="InterPro" id="IPR000086">
    <property type="entry name" value="NUDIX_hydrolase_dom"/>
</dbReference>
<dbReference type="GO" id="GO:0016787">
    <property type="term" value="F:hydrolase activity"/>
    <property type="evidence" value="ECO:0007669"/>
    <property type="project" value="UniProtKB-KW"/>
</dbReference>
<dbReference type="InterPro" id="IPR020084">
    <property type="entry name" value="NUDIX_hydrolase_CS"/>
</dbReference>
<dbReference type="Gene3D" id="3.90.79.10">
    <property type="entry name" value="Nucleoside Triphosphate Pyrophosphohydrolase"/>
    <property type="match status" value="1"/>
</dbReference>
<dbReference type="OrthoDB" id="9786141at2"/>
<evidence type="ECO:0000256" key="2">
    <source>
        <dbReference type="RuleBase" id="RU003476"/>
    </source>
</evidence>
<dbReference type="PRINTS" id="PR00502">
    <property type="entry name" value="NUDIXFAMILY"/>
</dbReference>
<dbReference type="PANTHER" id="PTHR43736:SF1">
    <property type="entry name" value="DIHYDRONEOPTERIN TRIPHOSPHATE DIPHOSPHATASE"/>
    <property type="match status" value="1"/>
</dbReference>
<feature type="domain" description="Nudix hydrolase" evidence="3">
    <location>
        <begin position="2"/>
        <end position="132"/>
    </location>
</feature>
<dbReference type="SUPFAM" id="SSF55811">
    <property type="entry name" value="Nudix"/>
    <property type="match status" value="1"/>
</dbReference>
<name>A0A5C4SAV1_CHLTI</name>
<gene>
    <name evidence="4" type="ORF">FGF66_00420</name>
</gene>
<dbReference type="InterPro" id="IPR020476">
    <property type="entry name" value="Nudix_hydrolase"/>
</dbReference>
<evidence type="ECO:0000313" key="4">
    <source>
        <dbReference type="EMBL" id="TNJ40268.1"/>
    </source>
</evidence>
<comment type="similarity">
    <text evidence="2">Belongs to the Nudix hydrolase family.</text>
</comment>
<dbReference type="Pfam" id="PF00293">
    <property type="entry name" value="NUDIX"/>
    <property type="match status" value="1"/>
</dbReference>
<dbReference type="CDD" id="cd02883">
    <property type="entry name" value="NUDIX_Hydrolase"/>
    <property type="match status" value="1"/>
</dbReference>
<keyword evidence="1 2" id="KW-0378">Hydrolase</keyword>
<dbReference type="PROSITE" id="PS00893">
    <property type="entry name" value="NUDIX_BOX"/>
    <property type="match status" value="1"/>
</dbReference>
<protein>
    <submittedName>
        <fullName evidence="4">NUDIX hydrolase</fullName>
    </submittedName>
</protein>